<feature type="region of interest" description="Disordered" evidence="3">
    <location>
        <begin position="204"/>
        <end position="278"/>
    </location>
</feature>
<dbReference type="InterPro" id="IPR012677">
    <property type="entry name" value="Nucleotide-bd_a/b_plait_sf"/>
</dbReference>
<feature type="compositionally biased region" description="Basic and acidic residues" evidence="3">
    <location>
        <begin position="204"/>
        <end position="224"/>
    </location>
</feature>
<dbReference type="PROSITE" id="PS50102">
    <property type="entry name" value="RRM"/>
    <property type="match status" value="2"/>
</dbReference>
<protein>
    <recommendedName>
        <fullName evidence="4">RRM domain-containing protein</fullName>
    </recommendedName>
</protein>
<dbReference type="PANTHER" id="PTHR48027">
    <property type="entry name" value="HETEROGENEOUS NUCLEAR RIBONUCLEOPROTEIN 87F-RELATED"/>
    <property type="match status" value="1"/>
</dbReference>
<sequence length="570" mass="61632">MCRNVKVVTHFTSAFQFGEITDVYCPRDPYNPSSNKGFGFVSFKSISSAQQALKWAPHVIRGREVVVDFAVERSEEENAEVSPRVDMSSSYDYPKSHSNYNAGGMRGMSSPVSNYGSGGGSNSMGHGSRSHRDILPSSNLSLAPPRRSTTIKEKEVPVPPFIPSRVLDTLWVDSIQSDASKVRCLVKLKASCVGASGMAALATTRKDTPSKLEADSGKDSTLTEREDEPTATQSPAGTIEEETEHASVGANDAERKNAQLKDDSNDATGDEIQSRVPMNFNEEEQTRCNKKLVVDNSKAINILSIAPMENKNQEVVDVEGASENTSIGENLEANKEGISAETAVADEVKTDVENVSKEISNIDNIESTNRSDGIDLEGVKPYEVNVFLPSSFFSKKIGSLNGDERNAVVCTVNFFATDDAEPTATDRSINSPGKSSSGGGSTTAAGSPGGSSATMGQDSGSNTRKPPPGGNEWIRRGHRIHVGQLNASTSAEHLKCYFQQFGEVVDAYIPKDHALGVSRGFGFVTFLDPTIVESLVWQTQPHELNGNRVKFIFPELDLLNKEEYQIQQNG</sequence>
<keyword evidence="1 2" id="KW-0694">RNA-binding</keyword>
<comment type="caution">
    <text evidence="5">The sequence shown here is derived from an EMBL/GenBank/DDBJ whole genome shotgun (WGS) entry which is preliminary data.</text>
</comment>
<evidence type="ECO:0000256" key="2">
    <source>
        <dbReference type="PROSITE-ProRule" id="PRU00176"/>
    </source>
</evidence>
<dbReference type="InterPro" id="IPR052462">
    <property type="entry name" value="SLIRP/GR-RBP-like"/>
</dbReference>
<feature type="compositionally biased region" description="Basic and acidic residues" evidence="3">
    <location>
        <begin position="252"/>
        <end position="264"/>
    </location>
</feature>
<dbReference type="InterPro" id="IPR000504">
    <property type="entry name" value="RRM_dom"/>
</dbReference>
<dbReference type="EMBL" id="JADAQX010000525">
    <property type="protein sequence ID" value="KAF8819984.1"/>
    <property type="molecule type" value="Genomic_DNA"/>
</dbReference>
<evidence type="ECO:0000256" key="3">
    <source>
        <dbReference type="SAM" id="MobiDB-lite"/>
    </source>
</evidence>
<feature type="domain" description="RRM" evidence="4">
    <location>
        <begin position="478"/>
        <end position="570"/>
    </location>
</feature>
<gene>
    <name evidence="5" type="ORF">IE077_003734</name>
</gene>
<evidence type="ECO:0000313" key="5">
    <source>
        <dbReference type="EMBL" id="KAF8819984.1"/>
    </source>
</evidence>
<evidence type="ECO:0000313" key="6">
    <source>
        <dbReference type="Proteomes" id="UP000823046"/>
    </source>
</evidence>
<name>A0ABQ7J7L4_9APIC</name>
<feature type="region of interest" description="Disordered" evidence="3">
    <location>
        <begin position="102"/>
        <end position="151"/>
    </location>
</feature>
<organism evidence="5 6">
    <name type="scientific">Cardiosporidium cionae</name>
    <dbReference type="NCBI Taxonomy" id="476202"/>
    <lineage>
        <taxon>Eukaryota</taxon>
        <taxon>Sar</taxon>
        <taxon>Alveolata</taxon>
        <taxon>Apicomplexa</taxon>
        <taxon>Aconoidasida</taxon>
        <taxon>Nephromycida</taxon>
        <taxon>Cardiosporidium</taxon>
    </lineage>
</organism>
<accession>A0ABQ7J7L4</accession>
<feature type="region of interest" description="Disordered" evidence="3">
    <location>
        <begin position="422"/>
        <end position="474"/>
    </location>
</feature>
<dbReference type="InterPro" id="IPR035979">
    <property type="entry name" value="RBD_domain_sf"/>
</dbReference>
<dbReference type="Pfam" id="PF00076">
    <property type="entry name" value="RRM_1"/>
    <property type="match status" value="2"/>
</dbReference>
<keyword evidence="6" id="KW-1185">Reference proteome</keyword>
<dbReference type="SUPFAM" id="SSF54928">
    <property type="entry name" value="RNA-binding domain, RBD"/>
    <property type="match status" value="2"/>
</dbReference>
<evidence type="ECO:0000259" key="4">
    <source>
        <dbReference type="PROSITE" id="PS50102"/>
    </source>
</evidence>
<dbReference type="Gene3D" id="3.30.70.330">
    <property type="match status" value="2"/>
</dbReference>
<dbReference type="Proteomes" id="UP000823046">
    <property type="component" value="Unassembled WGS sequence"/>
</dbReference>
<dbReference type="SMART" id="SM00360">
    <property type="entry name" value="RRM"/>
    <property type="match status" value="2"/>
</dbReference>
<reference evidence="5 6" key="1">
    <citation type="journal article" date="2020" name="bioRxiv">
        <title>Metabolic contributions of an alphaproteobacterial endosymbiont in the apicomplexan Cardiosporidium cionae.</title>
        <authorList>
            <person name="Hunter E.S."/>
            <person name="Paight C.J."/>
            <person name="Lane C.E."/>
        </authorList>
    </citation>
    <scope>NUCLEOTIDE SEQUENCE [LARGE SCALE GENOMIC DNA]</scope>
    <source>
        <strain evidence="5">ESH_2018</strain>
    </source>
</reference>
<feature type="domain" description="RRM" evidence="4">
    <location>
        <begin position="15"/>
        <end position="72"/>
    </location>
</feature>
<proteinExistence type="predicted"/>
<feature type="compositionally biased region" description="Low complexity" evidence="3">
    <location>
        <begin position="442"/>
        <end position="456"/>
    </location>
</feature>
<evidence type="ECO:0000256" key="1">
    <source>
        <dbReference type="ARBA" id="ARBA00022884"/>
    </source>
</evidence>